<keyword evidence="3" id="KW-1185">Reference proteome</keyword>
<accession>A0ABQ5GS84</accession>
<evidence type="ECO:0000313" key="2">
    <source>
        <dbReference type="EMBL" id="GJT78538.1"/>
    </source>
</evidence>
<proteinExistence type="predicted"/>
<dbReference type="Proteomes" id="UP001151760">
    <property type="component" value="Unassembled WGS sequence"/>
</dbReference>
<protein>
    <submittedName>
        <fullName evidence="2">Uncharacterized protein</fullName>
    </submittedName>
</protein>
<gene>
    <name evidence="2" type="ORF">Tco_1045263</name>
</gene>
<dbReference type="EMBL" id="BQNB010018811">
    <property type="protein sequence ID" value="GJT78538.1"/>
    <property type="molecule type" value="Genomic_DNA"/>
</dbReference>
<reference evidence="2" key="1">
    <citation type="journal article" date="2022" name="Int. J. Mol. Sci.">
        <title>Draft Genome of Tanacetum Coccineum: Genomic Comparison of Closely Related Tanacetum-Family Plants.</title>
        <authorList>
            <person name="Yamashiro T."/>
            <person name="Shiraishi A."/>
            <person name="Nakayama K."/>
            <person name="Satake H."/>
        </authorList>
    </citation>
    <scope>NUCLEOTIDE SEQUENCE</scope>
</reference>
<feature type="region of interest" description="Disordered" evidence="1">
    <location>
        <begin position="1"/>
        <end position="21"/>
    </location>
</feature>
<organism evidence="2 3">
    <name type="scientific">Tanacetum coccineum</name>
    <dbReference type="NCBI Taxonomy" id="301880"/>
    <lineage>
        <taxon>Eukaryota</taxon>
        <taxon>Viridiplantae</taxon>
        <taxon>Streptophyta</taxon>
        <taxon>Embryophyta</taxon>
        <taxon>Tracheophyta</taxon>
        <taxon>Spermatophyta</taxon>
        <taxon>Magnoliopsida</taxon>
        <taxon>eudicotyledons</taxon>
        <taxon>Gunneridae</taxon>
        <taxon>Pentapetalae</taxon>
        <taxon>asterids</taxon>
        <taxon>campanulids</taxon>
        <taxon>Asterales</taxon>
        <taxon>Asteraceae</taxon>
        <taxon>Asteroideae</taxon>
        <taxon>Anthemideae</taxon>
        <taxon>Anthemidinae</taxon>
        <taxon>Tanacetum</taxon>
    </lineage>
</organism>
<sequence length="339" mass="39783">MVASFSGSSHRDDSSVSHHPEGRNVYIRTGMLLNYTKWFKKSPRPGSPDPEWSKDPNANAGQEQDWFPELEKTAKAPEEFDDLLGTTFDFSNFVKHCLKKDKLTKADIEGDRIPQDISKPLHLLGAPGRLYIPAYYFFNKDLEYLRSRSLEERKYTASFTKAKTTRISVEKEYGYGYLKEIVVKQANQKEYRFKEADFPRLYLNDIEDMFLLYYQNKLHHLDGNIQTDLAVALRFFIRRTVLKHIVKDVQLGVKSYQTKLNLTTPQISAPGVDNKEPYTIFYKPRGVIYESRNDNMCLMRENEVYKFREATIVKVRDELKYRLNNFRIGYNKDMPTRQC</sequence>
<feature type="region of interest" description="Disordered" evidence="1">
    <location>
        <begin position="41"/>
        <end position="62"/>
    </location>
</feature>
<name>A0ABQ5GS84_9ASTR</name>
<comment type="caution">
    <text evidence="2">The sequence shown here is derived from an EMBL/GenBank/DDBJ whole genome shotgun (WGS) entry which is preliminary data.</text>
</comment>
<evidence type="ECO:0000313" key="3">
    <source>
        <dbReference type="Proteomes" id="UP001151760"/>
    </source>
</evidence>
<evidence type="ECO:0000256" key="1">
    <source>
        <dbReference type="SAM" id="MobiDB-lite"/>
    </source>
</evidence>
<feature type="compositionally biased region" description="Basic and acidic residues" evidence="1">
    <location>
        <begin position="9"/>
        <end position="21"/>
    </location>
</feature>
<reference evidence="2" key="2">
    <citation type="submission" date="2022-01" db="EMBL/GenBank/DDBJ databases">
        <authorList>
            <person name="Yamashiro T."/>
            <person name="Shiraishi A."/>
            <person name="Satake H."/>
            <person name="Nakayama K."/>
        </authorList>
    </citation>
    <scope>NUCLEOTIDE SEQUENCE</scope>
</reference>